<feature type="transmembrane region" description="Helical" evidence="7">
    <location>
        <begin position="371"/>
        <end position="394"/>
    </location>
</feature>
<keyword evidence="4 7" id="KW-1133">Transmembrane helix</keyword>
<accession>A0ABW5XDA9</accession>
<feature type="domain" description="ABC3 transporter permease C-terminal" evidence="8">
    <location>
        <begin position="276"/>
        <end position="394"/>
    </location>
</feature>
<evidence type="ECO:0000256" key="6">
    <source>
        <dbReference type="ARBA" id="ARBA00038076"/>
    </source>
</evidence>
<evidence type="ECO:0000313" key="9">
    <source>
        <dbReference type="EMBL" id="MFD2839868.1"/>
    </source>
</evidence>
<feature type="transmembrane region" description="Helical" evidence="7">
    <location>
        <begin position="269"/>
        <end position="290"/>
    </location>
</feature>
<dbReference type="Proteomes" id="UP001597391">
    <property type="component" value="Unassembled WGS sequence"/>
</dbReference>
<feature type="transmembrane region" description="Helical" evidence="7">
    <location>
        <begin position="415"/>
        <end position="437"/>
    </location>
</feature>
<feature type="transmembrane region" description="Helical" evidence="7">
    <location>
        <begin position="791"/>
        <end position="816"/>
    </location>
</feature>
<feature type="domain" description="ABC3 transporter permease C-terminal" evidence="8">
    <location>
        <begin position="749"/>
        <end position="866"/>
    </location>
</feature>
<feature type="transmembrane region" description="Helical" evidence="7">
    <location>
        <begin position="836"/>
        <end position="856"/>
    </location>
</feature>
<keyword evidence="2" id="KW-1003">Cell membrane</keyword>
<comment type="subcellular location">
    <subcellularLocation>
        <location evidence="1">Cell membrane</location>
        <topology evidence="1">Multi-pass membrane protein</topology>
    </subcellularLocation>
</comment>
<dbReference type="PANTHER" id="PTHR30572">
    <property type="entry name" value="MEMBRANE COMPONENT OF TRANSPORTER-RELATED"/>
    <property type="match status" value="1"/>
</dbReference>
<keyword evidence="3 7" id="KW-0812">Transmembrane</keyword>
<evidence type="ECO:0000256" key="4">
    <source>
        <dbReference type="ARBA" id="ARBA00022989"/>
    </source>
</evidence>
<comment type="caution">
    <text evidence="9">The sequence shown here is derived from an EMBL/GenBank/DDBJ whole genome shotgun (WGS) entry which is preliminary data.</text>
</comment>
<feature type="transmembrane region" description="Helical" evidence="7">
    <location>
        <begin position="325"/>
        <end position="351"/>
    </location>
</feature>
<name>A0ABW5XDA9_9MICO</name>
<evidence type="ECO:0000256" key="1">
    <source>
        <dbReference type="ARBA" id="ARBA00004651"/>
    </source>
</evidence>
<dbReference type="Pfam" id="PF02687">
    <property type="entry name" value="FtsX"/>
    <property type="match status" value="2"/>
</dbReference>
<dbReference type="InterPro" id="IPR050250">
    <property type="entry name" value="Macrolide_Exporter_MacB"/>
</dbReference>
<proteinExistence type="inferred from homology"/>
<feature type="transmembrane region" description="Helical" evidence="7">
    <location>
        <begin position="457"/>
        <end position="482"/>
    </location>
</feature>
<feature type="transmembrane region" description="Helical" evidence="7">
    <location>
        <begin position="12"/>
        <end position="36"/>
    </location>
</feature>
<gene>
    <name evidence="9" type="ORF">ACFSYH_04705</name>
</gene>
<evidence type="ECO:0000259" key="8">
    <source>
        <dbReference type="Pfam" id="PF02687"/>
    </source>
</evidence>
<comment type="similarity">
    <text evidence="6">Belongs to the ABC-4 integral membrane protein family.</text>
</comment>
<sequence length="873" mass="91594">MLRITLHQMRQNIGRLIAAGVAIFIGTTFITATLLAGEVLVKSTEKSMTASFADADLVVSASSDQNGSYVYNPIGVDLVRDVAAVNGVSDVAVGEGPYVEATSDGKSEYLPLLTYAKDKNLQSYEISDGKAPNSDSEVVLPLKVAERLKLSIGDSISLDMLSQYGEEGTAVAFTITGFSKDVSGGFASSGGAVVVSLDGAEKLSDHPVNTDGFQAQSILLNVEDNIQKDPAAFDKLRAEISKIIGERTVQTTSEAAQDRIESISGEAQILTYMVLSFAALALLVASLVISNTFQVLVAQRTKTLALLRCVGASKKQIKNSVIVEALILGFASSIAGILGGILLVQGVLWVVAAMDLSPAVPTSVTIPVAAIWLPVVAGVLTTLLASFVPARIATQVAPLAALRPIEGTSEVRRTGIVRLIFAGIFVAIGTALFVYAFSIYKSDMELALGVGVLGGALSFLGLVMSAVLWVPGVVAAVGSVFAKFGAPARLATANIGRNPRRTASTSTALFIGVTLVAMLSVGASTARTTMNQELDKQFPLDVAITLRGETDLSDSTLTAIRQVKGVDVAQSVEQIAVPIVVGDQEWVSGGTTYRFDESVNSALRDTSAVEKLTDDTVLVSTWYASEPGTEINFVDPSALESFDSNDVPQESPLWNTRVTLKSAGTTGLEGSAVTQKTFDELKSKFQLTDADVESRLVLVKVSDPSNAMDTVDALRDLLGEDNVEISGAVMERDMFQKVIDVMLLVLVGLLGVAVLIALVGVANTLSLSVIERRRESATLRAVGMSRRQLRASLAIEGMLIAGIGALVGVLLGTLYAWLGSKLLLGAFTTVVFTVRWADIAAIFAVALAAGLIASIVPGRSAARTSPVAALAVE</sequence>
<dbReference type="PANTHER" id="PTHR30572:SF4">
    <property type="entry name" value="ABC TRANSPORTER PERMEASE YTRF"/>
    <property type="match status" value="1"/>
</dbReference>
<feature type="transmembrane region" description="Helical" evidence="7">
    <location>
        <begin position="741"/>
        <end position="770"/>
    </location>
</feature>
<organism evidence="9 10">
    <name type="scientific">Populibacterium corticicola</name>
    <dbReference type="NCBI Taxonomy" id="1812826"/>
    <lineage>
        <taxon>Bacteria</taxon>
        <taxon>Bacillati</taxon>
        <taxon>Actinomycetota</taxon>
        <taxon>Actinomycetes</taxon>
        <taxon>Micrococcales</taxon>
        <taxon>Jonesiaceae</taxon>
        <taxon>Populibacterium</taxon>
    </lineage>
</organism>
<reference evidence="10" key="1">
    <citation type="journal article" date="2019" name="Int. J. Syst. Evol. Microbiol.">
        <title>The Global Catalogue of Microorganisms (GCM) 10K type strain sequencing project: providing services to taxonomists for standard genome sequencing and annotation.</title>
        <authorList>
            <consortium name="The Broad Institute Genomics Platform"/>
            <consortium name="The Broad Institute Genome Sequencing Center for Infectious Disease"/>
            <person name="Wu L."/>
            <person name="Ma J."/>
        </authorList>
    </citation>
    <scope>NUCLEOTIDE SEQUENCE [LARGE SCALE GENOMIC DNA]</scope>
    <source>
        <strain evidence="10">KCTC 33576</strain>
    </source>
</reference>
<protein>
    <submittedName>
        <fullName evidence="9">ABC transporter permease</fullName>
    </submittedName>
</protein>
<dbReference type="EMBL" id="JBHUOP010000002">
    <property type="protein sequence ID" value="MFD2839868.1"/>
    <property type="molecule type" value="Genomic_DNA"/>
</dbReference>
<evidence type="ECO:0000256" key="2">
    <source>
        <dbReference type="ARBA" id="ARBA00022475"/>
    </source>
</evidence>
<evidence type="ECO:0000256" key="7">
    <source>
        <dbReference type="SAM" id="Phobius"/>
    </source>
</evidence>
<feature type="transmembrane region" description="Helical" evidence="7">
    <location>
        <begin position="503"/>
        <end position="523"/>
    </location>
</feature>
<dbReference type="InterPro" id="IPR003838">
    <property type="entry name" value="ABC3_permease_C"/>
</dbReference>
<keyword evidence="5 7" id="KW-0472">Membrane</keyword>
<keyword evidence="10" id="KW-1185">Reference proteome</keyword>
<evidence type="ECO:0000256" key="5">
    <source>
        <dbReference type="ARBA" id="ARBA00023136"/>
    </source>
</evidence>
<evidence type="ECO:0000313" key="10">
    <source>
        <dbReference type="Proteomes" id="UP001597391"/>
    </source>
</evidence>
<evidence type="ECO:0000256" key="3">
    <source>
        <dbReference type="ARBA" id="ARBA00022692"/>
    </source>
</evidence>